<proteinExistence type="predicted"/>
<feature type="domain" description="BMERB" evidence="9">
    <location>
        <begin position="948"/>
        <end position="1089"/>
    </location>
</feature>
<accession>A0A8C2FVW7</accession>
<feature type="compositionally biased region" description="Basic and acidic residues" evidence="6">
    <location>
        <begin position="630"/>
        <end position="656"/>
    </location>
</feature>
<feature type="region of interest" description="Disordered" evidence="6">
    <location>
        <begin position="778"/>
        <end position="806"/>
    </location>
</feature>
<feature type="region of interest" description="Disordered" evidence="6">
    <location>
        <begin position="918"/>
        <end position="953"/>
    </location>
</feature>
<feature type="compositionally biased region" description="Low complexity" evidence="6">
    <location>
        <begin position="617"/>
        <end position="629"/>
    </location>
</feature>
<dbReference type="Pfam" id="PF10358">
    <property type="entry name" value="NT-C2"/>
    <property type="match status" value="1"/>
</dbReference>
<reference evidence="10" key="1">
    <citation type="submission" date="2025-08" db="UniProtKB">
        <authorList>
            <consortium name="Ensembl"/>
        </authorList>
    </citation>
    <scope>IDENTIFICATION</scope>
</reference>
<dbReference type="Ensembl" id="ENSCCRT00020067903.1">
    <property type="protein sequence ID" value="ENSCCRP00020061671.1"/>
    <property type="gene ID" value="ENSCCRG00020028920.1"/>
</dbReference>
<dbReference type="InterPro" id="IPR019448">
    <property type="entry name" value="NT-C2"/>
</dbReference>
<evidence type="ECO:0000259" key="7">
    <source>
        <dbReference type="PROSITE" id="PS50021"/>
    </source>
</evidence>
<feature type="region of interest" description="Disordered" evidence="6">
    <location>
        <begin position="221"/>
        <end position="242"/>
    </location>
</feature>
<evidence type="ECO:0000256" key="5">
    <source>
        <dbReference type="SAM" id="Coils"/>
    </source>
</evidence>
<dbReference type="CDD" id="cd21254">
    <property type="entry name" value="CH_EHBP1"/>
    <property type="match status" value="1"/>
</dbReference>
<feature type="region of interest" description="Disordered" evidence="6">
    <location>
        <begin position="581"/>
        <end position="702"/>
    </location>
</feature>
<dbReference type="PROSITE" id="PS51848">
    <property type="entry name" value="BMERB"/>
    <property type="match status" value="1"/>
</dbReference>
<dbReference type="InterPro" id="IPR022735">
    <property type="entry name" value="bMERB_dom"/>
</dbReference>
<dbReference type="InterPro" id="IPR036872">
    <property type="entry name" value="CH_dom_sf"/>
</dbReference>
<dbReference type="InterPro" id="IPR001715">
    <property type="entry name" value="CH_dom"/>
</dbReference>
<dbReference type="Gene3D" id="1.10.418.10">
    <property type="entry name" value="Calponin-like domain"/>
    <property type="match status" value="1"/>
</dbReference>
<protein>
    <submittedName>
        <fullName evidence="10">EH domain binding protein 1</fullName>
    </submittedName>
</protein>
<evidence type="ECO:0000313" key="11">
    <source>
        <dbReference type="Proteomes" id="UP000694701"/>
    </source>
</evidence>
<dbReference type="GO" id="GO:0005768">
    <property type="term" value="C:endosome"/>
    <property type="evidence" value="ECO:0007669"/>
    <property type="project" value="UniProtKB-SubCell"/>
</dbReference>
<feature type="compositionally biased region" description="Basic and acidic residues" evidence="6">
    <location>
        <begin position="665"/>
        <end position="683"/>
    </location>
</feature>
<keyword evidence="2" id="KW-0597">Phosphoprotein</keyword>
<dbReference type="Pfam" id="PF00307">
    <property type="entry name" value="CH"/>
    <property type="match status" value="1"/>
</dbReference>
<evidence type="ECO:0000259" key="8">
    <source>
        <dbReference type="PROSITE" id="PS51840"/>
    </source>
</evidence>
<feature type="domain" description="Calponin-homology (CH)" evidence="7">
    <location>
        <begin position="433"/>
        <end position="538"/>
    </location>
</feature>
<dbReference type="PANTHER" id="PTHR23167">
    <property type="entry name" value="CALPONIN HOMOLOGY DOMAIN-CONTAINING PROTEIN DDB_G0272472-RELATED"/>
    <property type="match status" value="1"/>
</dbReference>
<dbReference type="SUPFAM" id="SSF47576">
    <property type="entry name" value="Calponin-homology domain, CH-domain"/>
    <property type="match status" value="1"/>
</dbReference>
<dbReference type="InterPro" id="IPR050540">
    <property type="entry name" value="F-actin_Monoox_Mical"/>
</dbReference>
<dbReference type="AlphaFoldDB" id="A0A8C2FVW7"/>
<dbReference type="SMART" id="SM01203">
    <property type="entry name" value="DUF3585"/>
    <property type="match status" value="1"/>
</dbReference>
<feature type="compositionally biased region" description="Polar residues" evidence="6">
    <location>
        <begin position="232"/>
        <end position="242"/>
    </location>
</feature>
<name>A0A8C2FVW7_CYPCA</name>
<evidence type="ECO:0000259" key="9">
    <source>
        <dbReference type="PROSITE" id="PS51848"/>
    </source>
</evidence>
<dbReference type="PROSITE" id="PS50021">
    <property type="entry name" value="CH"/>
    <property type="match status" value="1"/>
</dbReference>
<dbReference type="FunFam" id="1.10.418.10:FF:000023">
    <property type="entry name" value="EH domain-binding protein 1 isoform X1"/>
    <property type="match status" value="1"/>
</dbReference>
<dbReference type="PROSITE" id="PS51840">
    <property type="entry name" value="C2_NT"/>
    <property type="match status" value="1"/>
</dbReference>
<evidence type="ECO:0000256" key="6">
    <source>
        <dbReference type="SAM" id="MobiDB-lite"/>
    </source>
</evidence>
<feature type="compositionally biased region" description="Polar residues" evidence="6">
    <location>
        <begin position="781"/>
        <end position="794"/>
    </location>
</feature>
<dbReference type="Proteomes" id="UP000694701">
    <property type="component" value="Unplaced"/>
</dbReference>
<evidence type="ECO:0000256" key="3">
    <source>
        <dbReference type="ARBA" id="ARBA00022753"/>
    </source>
</evidence>
<evidence type="ECO:0000256" key="2">
    <source>
        <dbReference type="ARBA" id="ARBA00022553"/>
    </source>
</evidence>
<keyword evidence="4 5" id="KW-0175">Coiled coil</keyword>
<dbReference type="PANTHER" id="PTHR23167:SF43">
    <property type="entry name" value="EH DOMAIN-BINDING PROTEIN 1"/>
    <property type="match status" value="1"/>
</dbReference>
<dbReference type="SMART" id="SM00033">
    <property type="entry name" value="CH"/>
    <property type="match status" value="1"/>
</dbReference>
<feature type="domain" description="C2 NT-type" evidence="8">
    <location>
        <begin position="8"/>
        <end position="158"/>
    </location>
</feature>
<evidence type="ECO:0000256" key="4">
    <source>
        <dbReference type="ARBA" id="ARBA00023054"/>
    </source>
</evidence>
<dbReference type="Pfam" id="PF12130">
    <property type="entry name" value="bMERB_dom"/>
    <property type="match status" value="1"/>
</dbReference>
<sequence length="1089" mass="123007">MASVWKRLQRVGKHASKFQFVASYQELMVECTKKWQPDKLVVVWTRRSRRKSSKSHSWQPGIKNPYRGVVVWPVPENIEITVTLFKDPHAEEFEDKEWTFVIENESPSGRRKALATSCINMKQYASAMPTQTDVKLKFKPLSKKVVSATLQFSLSCIFLREGKATDEDMQSLASLMSMKQADIGNLDDFEEENEEDEENRVNQEEKAAKITEIVRQLNALSSIDGDPDDCLKQQNKPASSSEELISKLNFLDQEDQEQSNMSSNPFDEPNDPADLNPFSDPDEDEPSPKPHVLSTIKDQEPVFDQNTTYPSNPFDEPDTDMDSSQQGNPKRKNIRPVDMSKYLYANTTRTEEEELDESNPFYEPRSSSAASSTADNSTSEKSTKRQAPLPPGAGPNPAVAPGGPAPKTSAPGGTSTPPSLPSPIPSPVLGGRPNASQSLLAWCREVTKNYRGVKITNFTTSWRNGLAFCALLHHFRPDLIDYKALNPQDIKENNKKAYDGFASLGISRLLEPSDMVLLAIPDKLTVMTYLYQIRAHFSGEELNVVQIEANSSRSTYKVGDFETDTNSSIDQDKFYAELSDIHPEPTNQGASVMTDCDSPAAPTVTEPHPRPAQSNRTSLETTTSQTPTAEQKKLLKADTLDVGDLSHRLEREKESRQSGGLTAADTRDSREQHETPRPGERQTESGSPRWQTGSSLTNTHKLGFTYNRDTDLIKKTRASLRHSESDSTSDSTQLLSHSDHVSLSFLPLNNFPVLSRQEELKERARLLLEQARRDAAMKAGNKSTTNAQSPTHTPQIIDERDEERRRQLRERARQLIAEARSGVKMAELPLYTDSTSIACSAAGNNLKGRSKTAGGECRGAFIGRTLTYTHNNNIDELHAEHLRRATERLRSPVVFHKESAVRKTQLKSFSQYIDTRPEVKRQRSVPEDLKRAAEERGALTETEGRKPTEDEKAFKDTSQYVVGELAALESEQRQIDTRASRVEKRLRYLMDTGNNKEEEESMMQEWFTLVNKKNALIRRQNQLSLLEKEHDLERRFELLNRELRAMLAIEDWQKTEAQKRREQLLLDELVILVNKRDALVRDLDAQEKE</sequence>
<evidence type="ECO:0000256" key="1">
    <source>
        <dbReference type="ARBA" id="ARBA00004177"/>
    </source>
</evidence>
<comment type="subcellular location">
    <subcellularLocation>
        <location evidence="1">Endosome</location>
    </subcellularLocation>
</comment>
<feature type="compositionally biased region" description="Polar residues" evidence="6">
    <location>
        <begin position="684"/>
        <end position="700"/>
    </location>
</feature>
<feature type="compositionally biased region" description="Low complexity" evidence="6">
    <location>
        <begin position="366"/>
        <end position="379"/>
    </location>
</feature>
<evidence type="ECO:0000313" key="10">
    <source>
        <dbReference type="Ensembl" id="ENSCCRP00020061671.1"/>
    </source>
</evidence>
<organism evidence="10 11">
    <name type="scientific">Cyprinus carpio</name>
    <name type="common">Common carp</name>
    <dbReference type="NCBI Taxonomy" id="7962"/>
    <lineage>
        <taxon>Eukaryota</taxon>
        <taxon>Metazoa</taxon>
        <taxon>Chordata</taxon>
        <taxon>Craniata</taxon>
        <taxon>Vertebrata</taxon>
        <taxon>Euteleostomi</taxon>
        <taxon>Actinopterygii</taxon>
        <taxon>Neopterygii</taxon>
        <taxon>Teleostei</taxon>
        <taxon>Ostariophysi</taxon>
        <taxon>Cypriniformes</taxon>
        <taxon>Cyprinidae</taxon>
        <taxon>Cyprininae</taxon>
        <taxon>Cyprinus</taxon>
    </lineage>
</organism>
<feature type="region of interest" description="Disordered" evidence="6">
    <location>
        <begin position="254"/>
        <end position="431"/>
    </location>
</feature>
<keyword evidence="3" id="KW-0967">Endosome</keyword>
<feature type="compositionally biased region" description="Low complexity" evidence="6">
    <location>
        <begin position="395"/>
        <end position="417"/>
    </location>
</feature>
<feature type="coiled-coil region" evidence="5">
    <location>
        <begin position="179"/>
        <end position="213"/>
    </location>
</feature>